<dbReference type="FunFam" id="3.30.70.270:FF:000001">
    <property type="entry name" value="Diguanylate cyclase domain protein"/>
    <property type="match status" value="1"/>
</dbReference>
<dbReference type="InterPro" id="IPR000160">
    <property type="entry name" value="GGDEF_dom"/>
</dbReference>
<reference evidence="6 7" key="1">
    <citation type="submission" date="2020-07" db="EMBL/GenBank/DDBJ databases">
        <title>isolation of Luteimonas sp. SJ-16.</title>
        <authorList>
            <person name="Huang X.-X."/>
            <person name="Xu L."/>
            <person name="Sun J.-Q."/>
        </authorList>
    </citation>
    <scope>NUCLEOTIDE SEQUENCE [LARGE SCALE GENOMIC DNA]</scope>
    <source>
        <strain evidence="6 7">SJ-16</strain>
    </source>
</reference>
<feature type="transmembrane region" description="Helical" evidence="4">
    <location>
        <begin position="58"/>
        <end position="78"/>
    </location>
</feature>
<feature type="transmembrane region" description="Helical" evidence="4">
    <location>
        <begin position="90"/>
        <end position="117"/>
    </location>
</feature>
<dbReference type="PANTHER" id="PTHR45138">
    <property type="entry name" value="REGULATORY COMPONENTS OF SENSORY TRANSDUCTION SYSTEM"/>
    <property type="match status" value="1"/>
</dbReference>
<dbReference type="SMART" id="SM00267">
    <property type="entry name" value="GGDEF"/>
    <property type="match status" value="1"/>
</dbReference>
<dbReference type="RefSeq" id="WP_180546164.1">
    <property type="nucleotide sequence ID" value="NZ_JACCJZ010000020.1"/>
</dbReference>
<proteinExistence type="predicted"/>
<dbReference type="NCBIfam" id="TIGR00254">
    <property type="entry name" value="GGDEF"/>
    <property type="match status" value="1"/>
</dbReference>
<evidence type="ECO:0000313" key="7">
    <source>
        <dbReference type="Proteomes" id="UP000589896"/>
    </source>
</evidence>
<dbReference type="InterPro" id="IPR050469">
    <property type="entry name" value="Diguanylate_Cyclase"/>
</dbReference>
<dbReference type="Gene3D" id="3.30.70.270">
    <property type="match status" value="1"/>
</dbReference>
<evidence type="ECO:0000256" key="3">
    <source>
        <dbReference type="ARBA" id="ARBA00034247"/>
    </source>
</evidence>
<dbReference type="CDD" id="cd01949">
    <property type="entry name" value="GGDEF"/>
    <property type="match status" value="1"/>
</dbReference>
<comment type="catalytic activity">
    <reaction evidence="3">
        <text>2 GTP = 3',3'-c-di-GMP + 2 diphosphate</text>
        <dbReference type="Rhea" id="RHEA:24898"/>
        <dbReference type="ChEBI" id="CHEBI:33019"/>
        <dbReference type="ChEBI" id="CHEBI:37565"/>
        <dbReference type="ChEBI" id="CHEBI:58805"/>
        <dbReference type="EC" id="2.7.7.65"/>
    </reaction>
</comment>
<feature type="transmembrane region" description="Helical" evidence="4">
    <location>
        <begin position="152"/>
        <end position="170"/>
    </location>
</feature>
<evidence type="ECO:0000256" key="4">
    <source>
        <dbReference type="SAM" id="Phobius"/>
    </source>
</evidence>
<dbReference type="GO" id="GO:0005886">
    <property type="term" value="C:plasma membrane"/>
    <property type="evidence" value="ECO:0007669"/>
    <property type="project" value="TreeGrafter"/>
</dbReference>
<dbReference type="SUPFAM" id="SSF55073">
    <property type="entry name" value="Nucleotide cyclase"/>
    <property type="match status" value="1"/>
</dbReference>
<dbReference type="Proteomes" id="UP000589896">
    <property type="component" value="Unassembled WGS sequence"/>
</dbReference>
<dbReference type="GO" id="GO:0052621">
    <property type="term" value="F:diguanylate cyclase activity"/>
    <property type="evidence" value="ECO:0007669"/>
    <property type="project" value="UniProtKB-EC"/>
</dbReference>
<keyword evidence="4" id="KW-1133">Transmembrane helix</keyword>
<feature type="domain" description="GGDEF" evidence="5">
    <location>
        <begin position="213"/>
        <end position="342"/>
    </location>
</feature>
<evidence type="ECO:0000313" key="6">
    <source>
        <dbReference type="EMBL" id="NYZ63977.1"/>
    </source>
</evidence>
<accession>A0A7Z0QUB4</accession>
<dbReference type="AlphaFoldDB" id="A0A7Z0QUB4"/>
<evidence type="ECO:0000256" key="2">
    <source>
        <dbReference type="ARBA" id="ARBA00012528"/>
    </source>
</evidence>
<dbReference type="GO" id="GO:0043709">
    <property type="term" value="P:cell adhesion involved in single-species biofilm formation"/>
    <property type="evidence" value="ECO:0007669"/>
    <property type="project" value="TreeGrafter"/>
</dbReference>
<dbReference type="EC" id="2.7.7.65" evidence="2"/>
<dbReference type="EMBL" id="JACCJZ010000020">
    <property type="protein sequence ID" value="NYZ63977.1"/>
    <property type="molecule type" value="Genomic_DNA"/>
</dbReference>
<feature type="transmembrane region" description="Helical" evidence="4">
    <location>
        <begin position="129"/>
        <end position="146"/>
    </location>
</feature>
<keyword evidence="4" id="KW-0472">Membrane</keyword>
<name>A0A7Z0QUB4_9GAMM</name>
<comment type="caution">
    <text evidence="6">The sequence shown here is derived from an EMBL/GenBank/DDBJ whole genome shotgun (WGS) entry which is preliminary data.</text>
</comment>
<dbReference type="Pfam" id="PF00990">
    <property type="entry name" value="GGDEF"/>
    <property type="match status" value="1"/>
</dbReference>
<feature type="transmembrane region" description="Helical" evidence="4">
    <location>
        <begin position="29"/>
        <end position="51"/>
    </location>
</feature>
<evidence type="ECO:0000256" key="1">
    <source>
        <dbReference type="ARBA" id="ARBA00001946"/>
    </source>
</evidence>
<gene>
    <name evidence="6" type="ORF">H0E82_14630</name>
</gene>
<dbReference type="GO" id="GO:1902201">
    <property type="term" value="P:negative regulation of bacterial-type flagellum-dependent cell motility"/>
    <property type="evidence" value="ECO:0007669"/>
    <property type="project" value="TreeGrafter"/>
</dbReference>
<dbReference type="InterPro" id="IPR043128">
    <property type="entry name" value="Rev_trsase/Diguanyl_cyclase"/>
</dbReference>
<comment type="cofactor">
    <cofactor evidence="1">
        <name>Mg(2+)</name>
        <dbReference type="ChEBI" id="CHEBI:18420"/>
    </cofactor>
</comment>
<dbReference type="PROSITE" id="PS50887">
    <property type="entry name" value="GGDEF"/>
    <property type="match status" value="1"/>
</dbReference>
<organism evidence="6 7">
    <name type="scientific">Luteimonas deserti</name>
    <dbReference type="NCBI Taxonomy" id="2752306"/>
    <lineage>
        <taxon>Bacteria</taxon>
        <taxon>Pseudomonadati</taxon>
        <taxon>Pseudomonadota</taxon>
        <taxon>Gammaproteobacteria</taxon>
        <taxon>Lysobacterales</taxon>
        <taxon>Lysobacteraceae</taxon>
        <taxon>Luteimonas</taxon>
    </lineage>
</organism>
<keyword evidence="7" id="KW-1185">Reference proteome</keyword>
<sequence>MDRRRRDDLPAAPGGLGVRQVVARLRENFRLAIISLLGVTTAVALGGFMVWRLTRGDWMAAGFDGLVMLGILAVVGLAWREGRTELAGTLMVVCNSLFCAAAWSVVGAAANGWVYVALMTNFYIARTRVAVWASVFLLAASMAALVTGDGPYHLSTPVTWLLIFAFSYAFSRRVSAHSDSLEQRANRDPLTQMPNRGALETCLESIVRRRRRGTSGLLILDIDRFKLVNDEFGHPAGDRVLLALADVLREELRQGDSVFRFGGEEFVLVLPSGSEATLAAAGERLREAVAARVAGPAGPITVSIGGAMYCGELDWQDWFARADASLYLSKRAGRNRVHVAHALEEPVAI</sequence>
<keyword evidence="4" id="KW-0812">Transmembrane</keyword>
<protein>
    <recommendedName>
        <fullName evidence="2">diguanylate cyclase</fullName>
        <ecNumber evidence="2">2.7.7.65</ecNumber>
    </recommendedName>
</protein>
<dbReference type="PANTHER" id="PTHR45138:SF9">
    <property type="entry name" value="DIGUANYLATE CYCLASE DGCM-RELATED"/>
    <property type="match status" value="1"/>
</dbReference>
<evidence type="ECO:0000259" key="5">
    <source>
        <dbReference type="PROSITE" id="PS50887"/>
    </source>
</evidence>
<dbReference type="InterPro" id="IPR029787">
    <property type="entry name" value="Nucleotide_cyclase"/>
</dbReference>